<dbReference type="OrthoDB" id="5638912at2"/>
<gene>
    <name evidence="2" type="ORF">LMI_1842</name>
    <name evidence="3" type="ORF">SAMN02982997_01346</name>
</gene>
<dbReference type="Proteomes" id="UP000032414">
    <property type="component" value="Chromosome I"/>
</dbReference>
<keyword evidence="5" id="KW-1185">Reference proteome</keyword>
<dbReference type="EMBL" id="LN614830">
    <property type="protein sequence ID" value="CEG61135.1"/>
    <property type="molecule type" value="Genomic_DNA"/>
</dbReference>
<dbReference type="STRING" id="451.B6N58_06770"/>
<organism evidence="2 4">
    <name type="scientific">Legionella micdadei</name>
    <name type="common">Tatlockia micdadei</name>
    <dbReference type="NCBI Taxonomy" id="451"/>
    <lineage>
        <taxon>Bacteria</taxon>
        <taxon>Pseudomonadati</taxon>
        <taxon>Pseudomonadota</taxon>
        <taxon>Gammaproteobacteria</taxon>
        <taxon>Legionellales</taxon>
        <taxon>Legionellaceae</taxon>
        <taxon>Legionella</taxon>
    </lineage>
</organism>
<evidence type="ECO:0000313" key="3">
    <source>
        <dbReference type="EMBL" id="SCY31135.1"/>
    </source>
</evidence>
<dbReference type="AlphaFoldDB" id="A0A098GGM5"/>
<evidence type="ECO:0000256" key="1">
    <source>
        <dbReference type="SAM" id="MobiDB-lite"/>
    </source>
</evidence>
<accession>A0A098GGM5</accession>
<dbReference type="HOGENOM" id="CLU_435404_0_0_6"/>
<reference evidence="4" key="1">
    <citation type="submission" date="2014-09" db="EMBL/GenBank/DDBJ databases">
        <authorList>
            <person name="Gomez-Valero L."/>
        </authorList>
    </citation>
    <scope>NUCLEOTIDE SEQUENCE [LARGE SCALE GENOMIC DNA]</scope>
    <source>
        <strain evidence="4">ATCC33218</strain>
    </source>
</reference>
<feature type="compositionally biased region" description="Basic and acidic residues" evidence="1">
    <location>
        <begin position="236"/>
        <end position="253"/>
    </location>
</feature>
<protein>
    <submittedName>
        <fullName evidence="2">Uncharacterized protein</fullName>
    </submittedName>
</protein>
<name>A0A098GGM5_LEGMI</name>
<feature type="region of interest" description="Disordered" evidence="1">
    <location>
        <begin position="208"/>
        <end position="263"/>
    </location>
</feature>
<sequence length="628" mass="71967">MTTLAKIQSTLQKNYKKYSENNDLSFLENNITLFEQIDRTQLSKDLSRAPDYTLSDYARTLFIVADSFISYAYKKRKDLDQDSVLNYMQQANDCYRLISHHIRKIPPHHLTAQLGDDFTRSEFYKHKIKFQIAQIKLFYLKQQTSSREATLHSLQSLKKIFEAFKFQLQEQYRYPQYRALFQADALVDAVNFDLEEIERLSGEVSRLSKKKGARKSSTKETGSSEKSSFPKKRRRVLEQSEVKQPLDLDEKSLPRSLSSGDRSIQLPSESFSLDLDQQIQTTPSVRQVSQREREAAQSITTLFQTLDKRFGEETQQEREISSGRSVHNFPDVEAISSLEVDSLQAPSIAPLDTPLPIFTAPMSIVEQTQSPSAGGNLYSIFSEPTPSRIPDAAITKPPMASSIASPISSFTFWTTPLNPARDSKECMRILSIWESAYFSILDFNRDEEIAAKDKKSLTLEKLGQIMLIAAKKLLENSEEFRAKNINPAIRLAVQLLIKSAEIYQDRLVKPNELPLNFTWENKFHLAIERLSVRYKDLLTPFIDGAYIESEDSLYLLMHQFRSHGSLINIHGCSIEETVNLLFDALSKNLPADDYVKVKKECIFAFEQAARRISAESRDTEQVVYRMSN</sequence>
<evidence type="ECO:0000313" key="5">
    <source>
        <dbReference type="Proteomes" id="UP000182998"/>
    </source>
</evidence>
<dbReference type="EMBL" id="FMVN01000006">
    <property type="protein sequence ID" value="SCY31135.1"/>
    <property type="molecule type" value="Genomic_DNA"/>
</dbReference>
<proteinExistence type="predicted"/>
<evidence type="ECO:0000313" key="2">
    <source>
        <dbReference type="EMBL" id="CEG61135.1"/>
    </source>
</evidence>
<dbReference type="KEGG" id="tmc:LMI_1842"/>
<reference evidence="3 5" key="3">
    <citation type="submission" date="2016-10" db="EMBL/GenBank/DDBJ databases">
        <authorList>
            <person name="Varghese N."/>
            <person name="Submissions S."/>
        </authorList>
    </citation>
    <scope>NUCLEOTIDE SEQUENCE [LARGE SCALE GENOMIC DNA]</scope>
    <source>
        <strain evidence="3 5">ATCC 33218</strain>
    </source>
</reference>
<reference evidence="2" key="2">
    <citation type="submission" date="2014-09" db="EMBL/GenBank/DDBJ databases">
        <authorList>
            <person name="GOMEZ-VALERO Laura"/>
        </authorList>
    </citation>
    <scope>NUCLEOTIDE SEQUENCE</scope>
    <source>
        <strain evidence="2">ATCC33218</strain>
    </source>
</reference>
<dbReference type="RefSeq" id="WP_045099429.1">
    <property type="nucleotide sequence ID" value="NZ_CP020614.1"/>
</dbReference>
<evidence type="ECO:0000313" key="4">
    <source>
        <dbReference type="Proteomes" id="UP000032414"/>
    </source>
</evidence>
<dbReference type="Proteomes" id="UP000182998">
    <property type="component" value="Unassembled WGS sequence"/>
</dbReference>
<dbReference type="PATRIC" id="fig|451.8.peg.1458"/>